<sequence>MNKNLECWYFNGIEMDLSEYAFESIKLEYSHINNLKVKCNSIRLTHVECDNLIVDGFCDNINFTNCKINSMRCDVINSLNYVNSEINSINGNEIKEINGETKNLKNGMLKDEKKKK</sequence>
<dbReference type="KEGG" id="edi:EDI_090180"/>
<evidence type="ECO:0000313" key="2">
    <source>
        <dbReference type="Proteomes" id="UP000008076"/>
    </source>
</evidence>
<protein>
    <submittedName>
        <fullName evidence="1">Uncharacterized protein</fullName>
    </submittedName>
</protein>
<dbReference type="GeneID" id="5885843"/>
<dbReference type="AlphaFoldDB" id="B0ERE6"/>
<name>B0ERE6_ENTDS</name>
<organism evidence="2">
    <name type="scientific">Entamoeba dispar (strain ATCC PRA-260 / SAW760)</name>
    <dbReference type="NCBI Taxonomy" id="370354"/>
    <lineage>
        <taxon>Eukaryota</taxon>
        <taxon>Amoebozoa</taxon>
        <taxon>Evosea</taxon>
        <taxon>Archamoebae</taxon>
        <taxon>Mastigamoebida</taxon>
        <taxon>Entamoebidae</taxon>
        <taxon>Entamoeba</taxon>
    </lineage>
</organism>
<evidence type="ECO:0000313" key="1">
    <source>
        <dbReference type="EMBL" id="EDR22900.1"/>
    </source>
</evidence>
<keyword evidence="2" id="KW-1185">Reference proteome</keyword>
<dbReference type="RefSeq" id="XP_001740673.1">
    <property type="nucleotide sequence ID" value="XM_001740621.1"/>
</dbReference>
<dbReference type="Proteomes" id="UP000008076">
    <property type="component" value="Unassembled WGS sequence"/>
</dbReference>
<gene>
    <name evidence="1" type="ORF">EDI_090180</name>
</gene>
<dbReference type="VEuPathDB" id="AmoebaDB:EDI_090180"/>
<proteinExistence type="predicted"/>
<accession>B0ERE6</accession>
<dbReference type="EMBL" id="DS550490">
    <property type="protein sequence ID" value="EDR22900.1"/>
    <property type="molecule type" value="Genomic_DNA"/>
</dbReference>
<reference evidence="2" key="1">
    <citation type="submission" date="2007-12" db="EMBL/GenBank/DDBJ databases">
        <title>Annotation of Entamoeba dispar SAW760.</title>
        <authorList>
            <person name="Lorenzi H."/>
            <person name="Inman J."/>
            <person name="Schobel S."/>
            <person name="Amedeo P."/>
            <person name="Caler E."/>
        </authorList>
    </citation>
    <scope>NUCLEOTIDE SEQUENCE [LARGE SCALE GENOMIC DNA]</scope>
    <source>
        <strain evidence="2">ATCC PRA-260 / SAW760</strain>
    </source>
</reference>